<sequence>MSANPYESDRFLDEYLLFHYGTAEEILGDVPAPREALDFAVRSVTSLIDPPESRLPVALDIGCAVGRSTFELTLFADAVTGIDYSHRFIQAAQHLQAQGSIEAGKIVEGDISERFLAAVPPGVIRSRARFFQGDAMALPQDLCPADIVLAANLICRLPDPAIFLARLPSLVKPGGQLLLTTPFTWLDTYTPRDKWLGGRPGGPSGFEALQTRLEEHFDLEHTIDLPFLIREHSRKFQYGIALGSRWRRKP</sequence>
<feature type="domain" description="Methyltransferase type 11" evidence="1">
    <location>
        <begin position="59"/>
        <end position="178"/>
    </location>
</feature>
<evidence type="ECO:0000259" key="1">
    <source>
        <dbReference type="Pfam" id="PF08241"/>
    </source>
</evidence>
<dbReference type="Gene3D" id="3.40.50.150">
    <property type="entry name" value="Vaccinia Virus protein VP39"/>
    <property type="match status" value="1"/>
</dbReference>
<organism evidence="2 3">
    <name type="scientific">Terrimicrobium sacchariphilum</name>
    <dbReference type="NCBI Taxonomy" id="690879"/>
    <lineage>
        <taxon>Bacteria</taxon>
        <taxon>Pseudomonadati</taxon>
        <taxon>Verrucomicrobiota</taxon>
        <taxon>Terrimicrobiia</taxon>
        <taxon>Terrimicrobiales</taxon>
        <taxon>Terrimicrobiaceae</taxon>
        <taxon>Terrimicrobium</taxon>
    </lineage>
</organism>
<dbReference type="Pfam" id="PF08241">
    <property type="entry name" value="Methyltransf_11"/>
    <property type="match status" value="1"/>
</dbReference>
<dbReference type="InterPro" id="IPR013216">
    <property type="entry name" value="Methyltransf_11"/>
</dbReference>
<dbReference type="CDD" id="cd02440">
    <property type="entry name" value="AdoMet_MTases"/>
    <property type="match status" value="1"/>
</dbReference>
<dbReference type="OrthoDB" id="9768004at2"/>
<name>A0A146GAV3_TERSA</name>
<dbReference type="GO" id="GO:0008757">
    <property type="term" value="F:S-adenosylmethionine-dependent methyltransferase activity"/>
    <property type="evidence" value="ECO:0007669"/>
    <property type="project" value="InterPro"/>
</dbReference>
<dbReference type="EMBL" id="BDCO01000002">
    <property type="protein sequence ID" value="GAT34749.1"/>
    <property type="molecule type" value="Genomic_DNA"/>
</dbReference>
<dbReference type="SUPFAM" id="SSF53335">
    <property type="entry name" value="S-adenosyl-L-methionine-dependent methyltransferases"/>
    <property type="match status" value="1"/>
</dbReference>
<dbReference type="NCBIfam" id="TIGR04345">
    <property type="entry name" value="ovoA_Cterm"/>
    <property type="match status" value="1"/>
</dbReference>
<dbReference type="STRING" id="690879.TSACC_23182"/>
<dbReference type="PANTHER" id="PTHR45445:SF2">
    <property type="entry name" value="METHYLTRANSFERASE TYPE 11 DOMAIN-CONTAINING PROTEIN"/>
    <property type="match status" value="1"/>
</dbReference>
<dbReference type="InterPro" id="IPR029063">
    <property type="entry name" value="SAM-dependent_MTases_sf"/>
</dbReference>
<dbReference type="Proteomes" id="UP000076023">
    <property type="component" value="Unassembled WGS sequence"/>
</dbReference>
<evidence type="ECO:0000313" key="3">
    <source>
        <dbReference type="Proteomes" id="UP000076023"/>
    </source>
</evidence>
<keyword evidence="3" id="KW-1185">Reference proteome</keyword>
<comment type="caution">
    <text evidence="2">The sequence shown here is derived from an EMBL/GenBank/DDBJ whole genome shotgun (WGS) entry which is preliminary data.</text>
</comment>
<evidence type="ECO:0000313" key="2">
    <source>
        <dbReference type="EMBL" id="GAT34749.1"/>
    </source>
</evidence>
<dbReference type="PANTHER" id="PTHR45445">
    <property type="match status" value="1"/>
</dbReference>
<reference evidence="3" key="1">
    <citation type="journal article" date="2017" name="Genome Announc.">
        <title>Draft Genome Sequence of Terrimicrobium sacchariphilum NM-5T, a Facultative Anaerobic Soil Bacterium of the Class Spartobacteria.</title>
        <authorList>
            <person name="Qiu Y.L."/>
            <person name="Tourlousse D.M."/>
            <person name="Matsuura N."/>
            <person name="Ohashi A."/>
            <person name="Sekiguchi Y."/>
        </authorList>
    </citation>
    <scope>NUCLEOTIDE SEQUENCE [LARGE SCALE GENOMIC DNA]</scope>
    <source>
        <strain evidence="3">NM-5</strain>
    </source>
</reference>
<proteinExistence type="predicted"/>
<protein>
    <submittedName>
        <fullName evidence="2">Putative 4-mercaptohistidine N1-methyltranferase</fullName>
    </submittedName>
</protein>
<gene>
    <name evidence="2" type="ORF">TSACC_23182</name>
</gene>
<dbReference type="RefSeq" id="WP_075080359.1">
    <property type="nucleotide sequence ID" value="NZ_BDCO01000002.1"/>
</dbReference>
<dbReference type="InterPro" id="IPR027625">
    <property type="entry name" value="OvoA_Cterm"/>
</dbReference>
<accession>A0A146GAV3</accession>
<dbReference type="AlphaFoldDB" id="A0A146GAV3"/>
<dbReference type="InParanoid" id="A0A146GAV3"/>